<proteinExistence type="predicted"/>
<dbReference type="EMBL" id="KU726251">
    <property type="protein sequence ID" value="AMR59842.1"/>
    <property type="molecule type" value="Genomic_DNA"/>
</dbReference>
<name>A0A142IIQ4_9CAUD</name>
<reference evidence="1 2" key="1">
    <citation type="submission" date="2016-02" db="EMBL/GenBank/DDBJ databases">
        <title>Complete genome sequence of a polyvalent bacteriophage, SEGD1, simultaneously inhibiting both Salmonella enterica and Escherichia coli O157:H7.</title>
        <authorList>
            <person name="Fan J."/>
            <person name="Ma J."/>
        </authorList>
    </citation>
    <scope>NUCLEOTIDE SEQUENCE [LARGE SCALE GENOMIC DNA]</scope>
</reference>
<evidence type="ECO:0000313" key="2">
    <source>
        <dbReference type="Proteomes" id="UP000223976"/>
    </source>
</evidence>
<sequence length="40" mass="4362">MATEGYLSIATFSTSLLIKDTVPIENWSSPLAVCAAKLYR</sequence>
<accession>A0A142IIQ4</accession>
<gene>
    <name evidence="1" type="ORF">SEGD1_195</name>
</gene>
<evidence type="ECO:0000313" key="1">
    <source>
        <dbReference type="EMBL" id="AMR59842.1"/>
    </source>
</evidence>
<organism evidence="1 2">
    <name type="scientific">Enterobacteria phage SEGD1</name>
    <dbReference type="NCBI Taxonomy" id="1805456"/>
    <lineage>
        <taxon>Viruses</taxon>
        <taxon>Duplodnaviria</taxon>
        <taxon>Heunggongvirae</taxon>
        <taxon>Uroviricota</taxon>
        <taxon>Caudoviricetes</taxon>
        <taxon>Chimalliviridae</taxon>
        <taxon>Seoulvirus</taxon>
        <taxon>Seoulvirus SPN3US</taxon>
    </lineage>
</organism>
<dbReference type="Proteomes" id="UP000223976">
    <property type="component" value="Segment"/>
</dbReference>
<protein>
    <submittedName>
        <fullName evidence="1">Uncharacterized protein</fullName>
    </submittedName>
</protein>